<sequence length="407" mass="45269">MLETQDNQGGMHGRPVLDVDPFSQEARDNPEAFDRAVRAAGPVAWIPKYGVWITGQDAVVREVFSDWRRFSSAYGTGMTNVIREEPWRKPSVILEADPPVHTPNRKVLSRVLSVPALRRLEADFKREAERMVDALVERRRFDLAEDLAFAFPFKVLPDAAGLSPDGRHHLMPYSTLNFNAMGPKNALYQEARRVVEEQGTFEYVSAQMREENIRPGSFGAEIYAAAHAGEITMEEAGMLVRAFISAGIDTTVFGIGMTLVALLERPEQWDMLRADPELARPAFEEGLRFNAPSPVIGRTTSGPTELAGVQLGGEEKVLMWLAAANRDPARWERPDEYDITRRPVGHLAFGVGVHGCVGQMVARLEAEAVLRALAARVKRIHLTGAPEKVNINWLRGYHSIPVEVEPA</sequence>
<keyword evidence="5" id="KW-1185">Reference proteome</keyword>
<protein>
    <recommendedName>
        <fullName evidence="6">Cytochrome P450</fullName>
    </recommendedName>
</protein>
<keyword evidence="2" id="KW-0349">Heme</keyword>
<dbReference type="RefSeq" id="WP_218151382.1">
    <property type="nucleotide sequence ID" value="NZ_FORH01000007.1"/>
</dbReference>
<dbReference type="EMBL" id="FORH01000007">
    <property type="protein sequence ID" value="SFJ90915.1"/>
    <property type="molecule type" value="Genomic_DNA"/>
</dbReference>
<dbReference type="PROSITE" id="PS00086">
    <property type="entry name" value="CYTOCHROME_P450"/>
    <property type="match status" value="1"/>
</dbReference>
<evidence type="ECO:0000256" key="3">
    <source>
        <dbReference type="SAM" id="MobiDB-lite"/>
    </source>
</evidence>
<dbReference type="PANTHER" id="PTHR46696">
    <property type="entry name" value="P450, PUTATIVE (EUROFUNG)-RELATED"/>
    <property type="match status" value="1"/>
</dbReference>
<evidence type="ECO:0000313" key="5">
    <source>
        <dbReference type="Proteomes" id="UP000199630"/>
    </source>
</evidence>
<dbReference type="PRINTS" id="PR00359">
    <property type="entry name" value="BP450"/>
</dbReference>
<dbReference type="InterPro" id="IPR017972">
    <property type="entry name" value="Cyt_P450_CS"/>
</dbReference>
<reference evidence="5" key="1">
    <citation type="submission" date="2016-10" db="EMBL/GenBank/DDBJ databases">
        <authorList>
            <person name="Varghese N."/>
            <person name="Submissions S."/>
        </authorList>
    </citation>
    <scope>NUCLEOTIDE SEQUENCE [LARGE SCALE GENOMIC DNA]</scope>
    <source>
        <strain evidence="5">DSM 26471</strain>
    </source>
</reference>
<accession>A0A1I3V6J7</accession>
<dbReference type="Pfam" id="PF00067">
    <property type="entry name" value="p450"/>
    <property type="match status" value="1"/>
</dbReference>
<dbReference type="InterPro" id="IPR002397">
    <property type="entry name" value="Cyt_P450_B"/>
</dbReference>
<dbReference type="InterPro" id="IPR036396">
    <property type="entry name" value="Cyt_P450_sf"/>
</dbReference>
<evidence type="ECO:0000256" key="2">
    <source>
        <dbReference type="RuleBase" id="RU000461"/>
    </source>
</evidence>
<dbReference type="SUPFAM" id="SSF48264">
    <property type="entry name" value="Cytochrome P450"/>
    <property type="match status" value="1"/>
</dbReference>
<dbReference type="GO" id="GO:0016705">
    <property type="term" value="F:oxidoreductase activity, acting on paired donors, with incorporation or reduction of molecular oxygen"/>
    <property type="evidence" value="ECO:0007669"/>
    <property type="project" value="InterPro"/>
</dbReference>
<evidence type="ECO:0000313" key="4">
    <source>
        <dbReference type="EMBL" id="SFJ90915.1"/>
    </source>
</evidence>
<gene>
    <name evidence="4" type="ORF">SAMN04487991_3233</name>
</gene>
<feature type="region of interest" description="Disordered" evidence="3">
    <location>
        <begin position="1"/>
        <end position="22"/>
    </location>
</feature>
<keyword evidence="2" id="KW-0408">Iron</keyword>
<dbReference type="Gene3D" id="1.10.630.10">
    <property type="entry name" value="Cytochrome P450"/>
    <property type="match status" value="1"/>
</dbReference>
<evidence type="ECO:0000256" key="1">
    <source>
        <dbReference type="ARBA" id="ARBA00010617"/>
    </source>
</evidence>
<dbReference type="GO" id="GO:0004497">
    <property type="term" value="F:monooxygenase activity"/>
    <property type="evidence" value="ECO:0007669"/>
    <property type="project" value="UniProtKB-KW"/>
</dbReference>
<dbReference type="PANTHER" id="PTHR46696:SF1">
    <property type="entry name" value="CYTOCHROME P450 YJIB-RELATED"/>
    <property type="match status" value="1"/>
</dbReference>
<keyword evidence="2" id="KW-0479">Metal-binding</keyword>
<dbReference type="STRING" id="588602.SAMN04487991_3233"/>
<dbReference type="GO" id="GO:0020037">
    <property type="term" value="F:heme binding"/>
    <property type="evidence" value="ECO:0007669"/>
    <property type="project" value="InterPro"/>
</dbReference>
<name>A0A1I3V6J7_9RHOB</name>
<dbReference type="InterPro" id="IPR001128">
    <property type="entry name" value="Cyt_P450"/>
</dbReference>
<evidence type="ECO:0008006" key="6">
    <source>
        <dbReference type="Google" id="ProtNLM"/>
    </source>
</evidence>
<dbReference type="AlphaFoldDB" id="A0A1I3V6J7"/>
<dbReference type="GO" id="GO:0005506">
    <property type="term" value="F:iron ion binding"/>
    <property type="evidence" value="ECO:0007669"/>
    <property type="project" value="InterPro"/>
</dbReference>
<keyword evidence="2" id="KW-0503">Monooxygenase</keyword>
<keyword evidence="2" id="KW-0560">Oxidoreductase</keyword>
<organism evidence="4 5">
    <name type="scientific">Celeribacter neptunius</name>
    <dbReference type="NCBI Taxonomy" id="588602"/>
    <lineage>
        <taxon>Bacteria</taxon>
        <taxon>Pseudomonadati</taxon>
        <taxon>Pseudomonadota</taxon>
        <taxon>Alphaproteobacteria</taxon>
        <taxon>Rhodobacterales</taxon>
        <taxon>Roseobacteraceae</taxon>
        <taxon>Celeribacter</taxon>
    </lineage>
</organism>
<dbReference type="Proteomes" id="UP000199630">
    <property type="component" value="Unassembled WGS sequence"/>
</dbReference>
<proteinExistence type="inferred from homology"/>
<comment type="similarity">
    <text evidence="1 2">Belongs to the cytochrome P450 family.</text>
</comment>